<sequence length="308" mass="35904">MENDQGSDFLKLVLSKAMQFFTSGSVWKDWFDPEEITNRERLNPNDTLPVTNQSPFLRLPPELRILIYNELIPNEYIRSNFSSHITPGRLRNRTHFATWETFSPWGLLRKDGDYCYPEILRLNWQIYYEVIPLWYGTGRFHLWISNVVNFLDQTTLLSGSVPHVLKFVTSLRVFIYVRGVNVVSTSTSSRQNNHEFLTGLGDYLAKSGTLKQLRIELSIHMPTWLSALEGSSEDLSSLLESTLCPFRDISGLSKMTTTIRFPINTNHRYRGDLMNNYRLVAKKRARVYLDAFELDMLQTTKLEFRQKT</sequence>
<name>A0A9X0AIP2_9HELO</name>
<comment type="caution">
    <text evidence="2">The sequence shown here is derived from an EMBL/GenBank/DDBJ whole genome shotgun (WGS) entry which is preliminary data.</text>
</comment>
<dbReference type="EMBL" id="JAPEIS010000009">
    <property type="protein sequence ID" value="KAJ8063355.1"/>
    <property type="molecule type" value="Genomic_DNA"/>
</dbReference>
<reference evidence="2" key="1">
    <citation type="submission" date="2022-11" db="EMBL/GenBank/DDBJ databases">
        <title>Genome Resource of Sclerotinia nivalis Strain SnTB1, a Plant Pathogen Isolated from American Ginseng.</title>
        <authorList>
            <person name="Fan S."/>
        </authorList>
    </citation>
    <scope>NUCLEOTIDE SEQUENCE</scope>
    <source>
        <strain evidence="2">SnTB1</strain>
    </source>
</reference>
<protein>
    <recommendedName>
        <fullName evidence="1">DUF7730 domain-containing protein</fullName>
    </recommendedName>
</protein>
<dbReference type="OrthoDB" id="3510794at2759"/>
<evidence type="ECO:0000259" key="1">
    <source>
        <dbReference type="Pfam" id="PF24864"/>
    </source>
</evidence>
<organism evidence="2 3">
    <name type="scientific">Sclerotinia nivalis</name>
    <dbReference type="NCBI Taxonomy" id="352851"/>
    <lineage>
        <taxon>Eukaryota</taxon>
        <taxon>Fungi</taxon>
        <taxon>Dikarya</taxon>
        <taxon>Ascomycota</taxon>
        <taxon>Pezizomycotina</taxon>
        <taxon>Leotiomycetes</taxon>
        <taxon>Helotiales</taxon>
        <taxon>Sclerotiniaceae</taxon>
        <taxon>Sclerotinia</taxon>
    </lineage>
</organism>
<feature type="domain" description="DUF7730" evidence="1">
    <location>
        <begin position="52"/>
        <end position="229"/>
    </location>
</feature>
<dbReference type="InterPro" id="IPR056632">
    <property type="entry name" value="DUF7730"/>
</dbReference>
<evidence type="ECO:0000313" key="3">
    <source>
        <dbReference type="Proteomes" id="UP001152300"/>
    </source>
</evidence>
<dbReference type="Pfam" id="PF24864">
    <property type="entry name" value="DUF7730"/>
    <property type="match status" value="1"/>
</dbReference>
<accession>A0A9X0AIP2</accession>
<keyword evidence="3" id="KW-1185">Reference proteome</keyword>
<dbReference type="AlphaFoldDB" id="A0A9X0AIP2"/>
<evidence type="ECO:0000313" key="2">
    <source>
        <dbReference type="EMBL" id="KAJ8063355.1"/>
    </source>
</evidence>
<dbReference type="Proteomes" id="UP001152300">
    <property type="component" value="Unassembled WGS sequence"/>
</dbReference>
<gene>
    <name evidence="2" type="ORF">OCU04_008583</name>
</gene>
<proteinExistence type="predicted"/>